<evidence type="ECO:0000256" key="5">
    <source>
        <dbReference type="ARBA" id="ARBA00022827"/>
    </source>
</evidence>
<keyword evidence="6" id="KW-0521">NADP</keyword>
<evidence type="ECO:0000256" key="7">
    <source>
        <dbReference type="ARBA" id="ARBA00023002"/>
    </source>
</evidence>
<dbReference type="Gene3D" id="3.50.50.60">
    <property type="entry name" value="FAD/NAD(P)-binding domain"/>
    <property type="match status" value="1"/>
</dbReference>
<keyword evidence="7 8" id="KW-0560">Oxidoreductase</keyword>
<keyword evidence="4" id="KW-0285">Flavoprotein</keyword>
<keyword evidence="5" id="KW-0274">FAD</keyword>
<comment type="cofactor">
    <cofactor evidence="1">
        <name>FAD</name>
        <dbReference type="ChEBI" id="CHEBI:57692"/>
    </cofactor>
</comment>
<evidence type="ECO:0000256" key="4">
    <source>
        <dbReference type="ARBA" id="ARBA00022630"/>
    </source>
</evidence>
<dbReference type="SUPFAM" id="SSF51905">
    <property type="entry name" value="FAD/NAD(P)-binding domain"/>
    <property type="match status" value="2"/>
</dbReference>
<dbReference type="PANTHER" id="PTHR42802">
    <property type="entry name" value="MONOOXYGENASE"/>
    <property type="match status" value="1"/>
</dbReference>
<dbReference type="Pfam" id="PF13434">
    <property type="entry name" value="Lys_Orn_oxgnase"/>
    <property type="match status" value="1"/>
</dbReference>
<accession>A0A377HMQ4</accession>
<dbReference type="GO" id="GO:0047091">
    <property type="term" value="F:L-lysine 6-monooxygenase (NADPH) activity"/>
    <property type="evidence" value="ECO:0007669"/>
    <property type="project" value="UniProtKB-EC"/>
</dbReference>
<name>A0A377HMQ4_GRIHO</name>
<comment type="pathway">
    <text evidence="2">Siderophore biosynthesis.</text>
</comment>
<evidence type="ECO:0000256" key="3">
    <source>
        <dbReference type="ARBA" id="ARBA00007588"/>
    </source>
</evidence>
<dbReference type="InterPro" id="IPR036188">
    <property type="entry name" value="FAD/NAD-bd_sf"/>
</dbReference>
<evidence type="ECO:0000256" key="1">
    <source>
        <dbReference type="ARBA" id="ARBA00001974"/>
    </source>
</evidence>
<dbReference type="AlphaFoldDB" id="A0A377HMQ4"/>
<sequence length="436" mass="48937">MTTTISSQVLDLAGIGAGPFNLSVAALLQQVPETSSCFFESRDSVSWHPGMLLDDTHMQTTFLKDLVTPVFPQSPYSFLAYLVEKKRIYRFLTAELGCISRTEFSDYLYWASEKLPNIAFSTCVEKIEFADGVFHIHTDKGTTLARNLCLGTGKSPHVPECVKPYIGEHVFHAAEIALSPRDFAGKRVAIIGGGQSGADVFINALRGTWGKPAKLDWVSRRPNYQPLDEAAFTNEYFTPDYVEAFLTLSPDVKAREVSMQKLTSDGVTQKALLEIYRELYQRFDVNNEEKWVRLLPHRTMTQLLSHKGGYELFLENGLANQLERLDADIIILATGYESRTPRCLDGLRPLINADSEGRFQLNQYFEVDWAHSDTNRIFAVNVGMHSHGIAEPQLSLMAWRSAQIINRLCQKPVFNTEAGPALIEWISPTSLVEAFA</sequence>
<reference evidence="8 9" key="1">
    <citation type="submission" date="2018-06" db="EMBL/GenBank/DDBJ databases">
        <authorList>
            <consortium name="Pathogen Informatics"/>
            <person name="Doyle S."/>
        </authorList>
    </citation>
    <scope>NUCLEOTIDE SEQUENCE [LARGE SCALE GENOMIC DNA]</scope>
    <source>
        <strain evidence="8 9">NCTC11645</strain>
    </source>
</reference>
<protein>
    <submittedName>
        <fullName evidence="8">L-lysine 6-monooxygenase</fullName>
        <ecNumber evidence="8">1.14.13.59</ecNumber>
    </submittedName>
</protein>
<organism evidence="8 9">
    <name type="scientific">Grimontia hollisae</name>
    <name type="common">Vibrio hollisae</name>
    <dbReference type="NCBI Taxonomy" id="673"/>
    <lineage>
        <taxon>Bacteria</taxon>
        <taxon>Pseudomonadati</taxon>
        <taxon>Pseudomonadota</taxon>
        <taxon>Gammaproteobacteria</taxon>
        <taxon>Vibrionales</taxon>
        <taxon>Vibrionaceae</taxon>
        <taxon>Grimontia</taxon>
    </lineage>
</organism>
<comment type="similarity">
    <text evidence="3">Belongs to the lysine N(6)-hydroxylase/L-ornithine N(5)-oxygenase family.</text>
</comment>
<dbReference type="PANTHER" id="PTHR42802:SF1">
    <property type="entry name" value="L-ORNITHINE N(5)-MONOOXYGENASE"/>
    <property type="match status" value="1"/>
</dbReference>
<keyword evidence="8" id="KW-0503">Monooxygenase</keyword>
<proteinExistence type="inferred from homology"/>
<dbReference type="EC" id="1.14.13.59" evidence="8"/>
<dbReference type="STRING" id="673.AL542_16535"/>
<gene>
    <name evidence="8" type="primary">iucD</name>
    <name evidence="8" type="ORF">NCTC11645_01943</name>
</gene>
<dbReference type="Proteomes" id="UP000254512">
    <property type="component" value="Unassembled WGS sequence"/>
</dbReference>
<dbReference type="InterPro" id="IPR025700">
    <property type="entry name" value="Lys/Orn_oxygenase"/>
</dbReference>
<evidence type="ECO:0000256" key="2">
    <source>
        <dbReference type="ARBA" id="ARBA00004924"/>
    </source>
</evidence>
<dbReference type="RefSeq" id="WP_114995195.1">
    <property type="nucleotide sequence ID" value="NZ_CABMOB010000001.1"/>
</dbReference>
<evidence type="ECO:0000256" key="6">
    <source>
        <dbReference type="ARBA" id="ARBA00022857"/>
    </source>
</evidence>
<dbReference type="EMBL" id="UGHD01000002">
    <property type="protein sequence ID" value="STO57551.1"/>
    <property type="molecule type" value="Genomic_DNA"/>
</dbReference>
<evidence type="ECO:0000313" key="9">
    <source>
        <dbReference type="Proteomes" id="UP000254512"/>
    </source>
</evidence>
<evidence type="ECO:0000313" key="8">
    <source>
        <dbReference type="EMBL" id="STO57551.1"/>
    </source>
</evidence>